<feature type="compositionally biased region" description="Low complexity" evidence="1">
    <location>
        <begin position="240"/>
        <end position="255"/>
    </location>
</feature>
<dbReference type="Proteomes" id="UP001239213">
    <property type="component" value="Unassembled WGS sequence"/>
</dbReference>
<comment type="caution">
    <text evidence="2">The sequence shown here is derived from an EMBL/GenBank/DDBJ whole genome shotgun (WGS) entry which is preliminary data.</text>
</comment>
<reference evidence="2" key="1">
    <citation type="submission" date="2016-11" db="EMBL/GenBank/DDBJ databases">
        <title>The genome sequence of Colletotrichum cuscutae.</title>
        <authorList>
            <person name="Baroncelli R."/>
        </authorList>
    </citation>
    <scope>NUCLEOTIDE SEQUENCE</scope>
    <source>
        <strain evidence="2">IMI 304802</strain>
    </source>
</reference>
<organism evidence="2 3">
    <name type="scientific">Colletotrichum cuscutae</name>
    <dbReference type="NCBI Taxonomy" id="1209917"/>
    <lineage>
        <taxon>Eukaryota</taxon>
        <taxon>Fungi</taxon>
        <taxon>Dikarya</taxon>
        <taxon>Ascomycota</taxon>
        <taxon>Pezizomycotina</taxon>
        <taxon>Sordariomycetes</taxon>
        <taxon>Hypocreomycetidae</taxon>
        <taxon>Glomerellales</taxon>
        <taxon>Glomerellaceae</taxon>
        <taxon>Colletotrichum</taxon>
        <taxon>Colletotrichum acutatum species complex</taxon>
    </lineage>
</organism>
<evidence type="ECO:0000313" key="3">
    <source>
        <dbReference type="Proteomes" id="UP001239213"/>
    </source>
</evidence>
<feature type="compositionally biased region" description="Polar residues" evidence="1">
    <location>
        <begin position="307"/>
        <end position="316"/>
    </location>
</feature>
<evidence type="ECO:0000256" key="1">
    <source>
        <dbReference type="SAM" id="MobiDB-lite"/>
    </source>
</evidence>
<dbReference type="AlphaFoldDB" id="A0AAI9XHL5"/>
<name>A0AAI9XHL5_9PEZI</name>
<proteinExistence type="predicted"/>
<feature type="region of interest" description="Disordered" evidence="1">
    <location>
        <begin position="1"/>
        <end position="34"/>
    </location>
</feature>
<feature type="region of interest" description="Disordered" evidence="1">
    <location>
        <begin position="240"/>
        <end position="323"/>
    </location>
</feature>
<dbReference type="EMBL" id="MPDP01000306">
    <property type="protein sequence ID" value="KAK1448545.1"/>
    <property type="molecule type" value="Genomic_DNA"/>
</dbReference>
<sequence length="416" mass="45530">MEEIREPGGMLARRGLPGGSTMSKLNKQGNAWDDDNGNGGRWGNLLLELPYLVPCAFLTYSILQIADDALDSAGQGCDTEAGPTWQLSIGYKGTSEMQMCLVISQRPKAKLQIRPWVELEATERGNIDALDYLQNPESGITMELCNLLLLITPYIRMFSDTRDCIFFNVLQRGIDTHLLLRPHLCIHDELTLCVYIDTCEIGILPVHLYPFALIVILHTPYTIIGIKLDKLTWADRHGNAGSSGAAGSVAAGRPSSNRRRQRIMEERGKNLGKKDTPADYGNEEHLAVGSATAEKKTKTKKKKNMCLASSKTTKSTADGPRGRNSTAFDIWQPEPEPLPAGDLFDVLPRRMPLTSGLCSLAPTVYATTTVHGGKNISKLPFHASILQVVRSCEGGTLPFLEFSGKVHSLAQSLPSV</sequence>
<gene>
    <name evidence="2" type="ORF">CCUS01_11506</name>
</gene>
<protein>
    <submittedName>
        <fullName evidence="2">Uncharacterized protein</fullName>
    </submittedName>
</protein>
<keyword evidence="3" id="KW-1185">Reference proteome</keyword>
<accession>A0AAI9XHL5</accession>
<evidence type="ECO:0000313" key="2">
    <source>
        <dbReference type="EMBL" id="KAK1448545.1"/>
    </source>
</evidence>
<feature type="compositionally biased region" description="Basic and acidic residues" evidence="1">
    <location>
        <begin position="262"/>
        <end position="286"/>
    </location>
</feature>